<reference evidence="1" key="1">
    <citation type="submission" date="2023-03" db="EMBL/GenBank/DDBJ databases">
        <authorList>
            <person name="Cremers G."/>
            <person name="Picone N."/>
        </authorList>
    </citation>
    <scope>NUCLEOTIDE SEQUENCE</scope>
    <source>
        <strain evidence="1">Sample_alias</strain>
    </source>
</reference>
<proteinExistence type="predicted"/>
<dbReference type="EMBL" id="OX458932">
    <property type="protein sequence ID" value="CAI9085561.1"/>
    <property type="molecule type" value="Genomic_DNA"/>
</dbReference>
<gene>
    <name evidence="1" type="ORF">MFUM_1203</name>
</gene>
<dbReference type="RefSeq" id="WP_009058762.1">
    <property type="nucleotide sequence ID" value="NZ_LXJS01000030.1"/>
</dbReference>
<name>A0ABM9ID10_9BACT</name>
<protein>
    <submittedName>
        <fullName evidence="1">Uncharacterized protein</fullName>
    </submittedName>
</protein>
<organism evidence="1 2">
    <name type="scientific">Candidatus Methylacidiphilum fumarolicum</name>
    <dbReference type="NCBI Taxonomy" id="591154"/>
    <lineage>
        <taxon>Bacteria</taxon>
        <taxon>Pseudomonadati</taxon>
        <taxon>Verrucomicrobiota</taxon>
        <taxon>Methylacidiphilae</taxon>
        <taxon>Methylacidiphilales</taxon>
        <taxon>Methylacidiphilaceae</taxon>
        <taxon>Methylacidiphilum (ex Ratnadevi et al. 2023)</taxon>
    </lineage>
</organism>
<evidence type="ECO:0000313" key="2">
    <source>
        <dbReference type="Proteomes" id="UP001161497"/>
    </source>
</evidence>
<dbReference type="Proteomes" id="UP001161497">
    <property type="component" value="Chromosome"/>
</dbReference>
<sequence>MQLQPPLRHSYSLWPLKLCFRHRDSSDLRVYGEAAYGNIAEYYDQGGLTLLGMERDIDRVFCIRTAPMDACPPRVPVARRYVEETARAVFQAQKGRHKESSFEYRHTI</sequence>
<keyword evidence="2" id="KW-1185">Reference proteome</keyword>
<accession>A0ABM9ID10</accession>
<evidence type="ECO:0000313" key="1">
    <source>
        <dbReference type="EMBL" id="CAI9085561.1"/>
    </source>
</evidence>